<evidence type="ECO:0000259" key="11">
    <source>
        <dbReference type="SMART" id="SM00872"/>
    </source>
</evidence>
<evidence type="ECO:0000256" key="5">
    <source>
        <dbReference type="ARBA" id="ARBA00023157"/>
    </source>
</evidence>
<reference evidence="13" key="1">
    <citation type="submission" date="2017-02" db="UniProtKB">
        <authorList>
            <consortium name="WormBaseParasite"/>
        </authorList>
    </citation>
    <scope>IDENTIFICATION</scope>
</reference>
<dbReference type="SMART" id="SM00872">
    <property type="entry name" value="Alpha-mann_mid"/>
    <property type="match status" value="1"/>
</dbReference>
<evidence type="ECO:0000256" key="9">
    <source>
        <dbReference type="RuleBase" id="RU361199"/>
    </source>
</evidence>
<dbReference type="Pfam" id="PF09261">
    <property type="entry name" value="Alpha-mann_mid"/>
    <property type="match status" value="1"/>
</dbReference>
<comment type="similarity">
    <text evidence="1 9">Belongs to the glycosyl hydrolase 38 family.</text>
</comment>
<dbReference type="FunFam" id="1.20.1270.50:FF:000001">
    <property type="entry name" value="Alpha-mannosidase"/>
    <property type="match status" value="1"/>
</dbReference>
<comment type="cofactor">
    <cofactor evidence="9">
        <name>Zn(2+)</name>
        <dbReference type="ChEBI" id="CHEBI:29105"/>
    </cofactor>
    <text evidence="9">Binds 1 zinc ion per subunit.</text>
</comment>
<dbReference type="Gene3D" id="2.70.98.30">
    <property type="entry name" value="Golgi alpha-mannosidase II, domain 4"/>
    <property type="match status" value="1"/>
</dbReference>
<dbReference type="GO" id="GO:0046872">
    <property type="term" value="F:metal ion binding"/>
    <property type="evidence" value="ECO:0007669"/>
    <property type="project" value="UniProtKB-KW"/>
</dbReference>
<evidence type="ECO:0000313" key="13">
    <source>
        <dbReference type="WBParaSite" id="SMUV_0000729901-mRNA-1"/>
    </source>
</evidence>
<dbReference type="InterPro" id="IPR013780">
    <property type="entry name" value="Glyco_hydro_b"/>
</dbReference>
<proteinExistence type="inferred from homology"/>
<dbReference type="GO" id="GO:0000139">
    <property type="term" value="C:Golgi membrane"/>
    <property type="evidence" value="ECO:0007669"/>
    <property type="project" value="TreeGrafter"/>
</dbReference>
<dbReference type="PANTHER" id="PTHR11607:SF3">
    <property type="entry name" value="LYSOSOMAL ALPHA-MANNOSIDASE"/>
    <property type="match status" value="1"/>
</dbReference>
<dbReference type="AlphaFoldDB" id="A0A0N5ARF2"/>
<dbReference type="SUPFAM" id="SSF88688">
    <property type="entry name" value="Families 57/38 glycoside transferase middle domain"/>
    <property type="match status" value="1"/>
</dbReference>
<feature type="coiled-coil region" evidence="10">
    <location>
        <begin position="20"/>
        <end position="54"/>
    </location>
</feature>
<dbReference type="GO" id="GO:0030246">
    <property type="term" value="F:carbohydrate binding"/>
    <property type="evidence" value="ECO:0007669"/>
    <property type="project" value="InterPro"/>
</dbReference>
<evidence type="ECO:0000256" key="10">
    <source>
        <dbReference type="SAM" id="Coils"/>
    </source>
</evidence>
<keyword evidence="4 9" id="KW-0862">Zinc</keyword>
<comment type="function">
    <text evidence="7">Catalyzes the first committed step in the biosynthesis of complex N-glycans. It controls conversion of high mannose to complex N-glycans; the final hydrolytic step in the N-glycan maturation pathway.</text>
</comment>
<keyword evidence="12" id="KW-1185">Reference proteome</keyword>
<keyword evidence="3 9" id="KW-0378">Hydrolase</keyword>
<dbReference type="Gene3D" id="2.60.40.1180">
    <property type="entry name" value="Golgi alpha-mannosidase II"/>
    <property type="match status" value="1"/>
</dbReference>
<keyword evidence="5" id="KW-1015">Disulfide bond</keyword>
<keyword evidence="2 9" id="KW-0479">Metal-binding</keyword>
<dbReference type="Pfam" id="PF01074">
    <property type="entry name" value="Glyco_hydro_38N"/>
    <property type="match status" value="1"/>
</dbReference>
<dbReference type="FunFam" id="3.20.110.10:FF:000003">
    <property type="entry name" value="Alpha-mannosidase"/>
    <property type="match status" value="1"/>
</dbReference>
<dbReference type="Proteomes" id="UP000046393">
    <property type="component" value="Unplaced"/>
</dbReference>
<dbReference type="Gene3D" id="1.20.1270.50">
    <property type="entry name" value="Glycoside hydrolase family 38, central domain"/>
    <property type="match status" value="1"/>
</dbReference>
<sequence>MLCDNFGQERLFHLSNLEIKNLEEMAVRKILKEKENAEQALQLAKEEVQAREGVLQLPQDIVNNKIDTGRGGKVAAIDRFLENVHSSTLKTGNDTCSFSQRLTVSQNDLQMLNIYESLPFDDPDGGVWKQGWPITYSENEVKRQRKLEVVVVPHSHTDPGWIKTFEEYYHQQTKNILDEMLTFLTMYKDMRFVYAEMSFFEQWWADIDDKKRDLVKKLLKDGQLEILTGGWVMPDEANSHYFGIITQLLEGHEWIRNHLGEEFAPVNHWSIDPFGLSPTVAYIVARANLSSGVVQRVHYAVKKYLAKNKQLEFKWRQFFTVDHHGDDFLTHVMPFFSYDVPHTCGPDPKVCCQFDFRRLPGSDILCPWNVPPEEITDSNCAARAFMLYDQYRKKAQLFKTNVVFVPLGDDFRYDTSFEWEKQHANYQKLFDYMNRRLDWNVHARFGTPAEYFKLVRERLFEDSSEFPVLTGDFFTYSDRNDHYWSGYYTSRPFYKQMDRTAQHFLRSAEILYSLAMARYPGESLLNELFNLLVEARRYISLFQHHDGVTGTAKNYVVVDYGQKMLMAIKNCEKVISAASNALLQQKSDEGSAHEFFNLDEVRVSHDALPVKIVADDERDIILFNSLAQDREEVVCINVKKANFIIRSARNPLTDVLQQIAPVIITQDGVPSIASDRYEVSPVLCFYAFVPSFGFEKYQLLLSNSSSNKVTLKTSVLLKTSEFFVDGLPESEIVLSNEVITAKFDPLSGFMKSVTRKGEDELHVDVSFVSYGARGKSPEKFNGGDDLSGAYLFLPDGPAKPINSNNIVIVIDGPIAKQVLVTVVEKRLSLEHSATVYFNTPHVLLRNFVNITSMSNFEVAMHLNSDIQNGEYFATDLNGFQMIKRRRFAKLPLQAQFYPMPGAAFIQDDKNRLSLLGAQANGVASLKPGSLEVMLDRRLLQDDGRGLFSGVTDNKKTMSSFILLVESMNGTDKSEAPIYFHSIFAHRFSLQLHYPIMSIFANKDERRAKTYSGLSSSLPCDFHVVTLRTMASPTVYGEQSSRSYLPSNLQALVIHRLGVDCRPKINTSFSCSLAGGQLKLLDFLRIAPKKITETSLTLLHEKLTDAALNLIIDPMEIRSFKDCRIN</sequence>
<dbReference type="PANTHER" id="PTHR11607">
    <property type="entry name" value="ALPHA-MANNOSIDASE"/>
    <property type="match status" value="1"/>
</dbReference>
<evidence type="ECO:0000256" key="4">
    <source>
        <dbReference type="ARBA" id="ARBA00022833"/>
    </source>
</evidence>
<comment type="catalytic activity">
    <reaction evidence="8">
        <text>N(4)-{beta-D-GlcNAc-(1-&gt;2)-alpha-D-Man-(1-&gt;3)-[alpha-D-Man-(1-&gt;3)-[alpha-D-Man-(1-&gt;6)]-alpha-D-Man-(1-&gt;6)]-beta-D-Man-(1-&gt;4)-beta-D-GlcNAc-(1-&gt;4)-beta-D-GlcNAc}-L-asparaginyl-[protein] + 2 H2O = 2 alpha-D-mannopyranose + an N(4)-{beta-D-GlcNAc-(1-&gt;2)-alpha-D-Man-(1-&gt;3)-[alpha-D-Man-(1-&gt;6)]-beta-D-Man-(1-&gt;4)-beta-D-GlcNAc-(1-&gt;4)-beta-D-GlcNAc}-L-asparaginyl-[protein]</text>
        <dbReference type="Rhea" id="RHEA:56052"/>
        <dbReference type="Rhea" id="RHEA-COMP:14368"/>
        <dbReference type="Rhea" id="RHEA-COMP:14369"/>
        <dbReference type="ChEBI" id="CHEBI:15377"/>
        <dbReference type="ChEBI" id="CHEBI:28729"/>
        <dbReference type="ChEBI" id="CHEBI:60615"/>
        <dbReference type="ChEBI" id="CHEBI:60625"/>
        <dbReference type="EC" id="3.2.1.114"/>
    </reaction>
</comment>
<evidence type="ECO:0000256" key="3">
    <source>
        <dbReference type="ARBA" id="ARBA00022801"/>
    </source>
</evidence>
<dbReference type="SUPFAM" id="SSF74650">
    <property type="entry name" value="Galactose mutarotase-like"/>
    <property type="match status" value="1"/>
</dbReference>
<dbReference type="InterPro" id="IPR015341">
    <property type="entry name" value="Glyco_hydro_38_cen"/>
</dbReference>
<evidence type="ECO:0000256" key="6">
    <source>
        <dbReference type="ARBA" id="ARBA00023295"/>
    </source>
</evidence>
<dbReference type="InterPro" id="IPR011013">
    <property type="entry name" value="Gal_mutarotase_sf_dom"/>
</dbReference>
<dbReference type="WBParaSite" id="SMUV_0000729901-mRNA-1">
    <property type="protein sequence ID" value="SMUV_0000729901-mRNA-1"/>
    <property type="gene ID" value="SMUV_0000729901"/>
</dbReference>
<dbReference type="Pfam" id="PF07748">
    <property type="entry name" value="Glyco_hydro_38C"/>
    <property type="match status" value="1"/>
</dbReference>
<dbReference type="InterPro" id="IPR011330">
    <property type="entry name" value="Glyco_hydro/deAcase_b/a-brl"/>
</dbReference>
<evidence type="ECO:0000256" key="2">
    <source>
        <dbReference type="ARBA" id="ARBA00022723"/>
    </source>
</evidence>
<accession>A0A0N5ARF2</accession>
<dbReference type="SUPFAM" id="SSF88713">
    <property type="entry name" value="Glycoside hydrolase/deacetylase"/>
    <property type="match status" value="1"/>
</dbReference>
<organism evidence="12 13">
    <name type="scientific">Syphacia muris</name>
    <dbReference type="NCBI Taxonomy" id="451379"/>
    <lineage>
        <taxon>Eukaryota</taxon>
        <taxon>Metazoa</taxon>
        <taxon>Ecdysozoa</taxon>
        <taxon>Nematoda</taxon>
        <taxon>Chromadorea</taxon>
        <taxon>Rhabditida</taxon>
        <taxon>Spirurina</taxon>
        <taxon>Oxyuridomorpha</taxon>
        <taxon>Oxyuroidea</taxon>
        <taxon>Oxyuridae</taxon>
        <taxon>Syphacia</taxon>
    </lineage>
</organism>
<feature type="domain" description="Glycoside hydrolase family 38 central" evidence="11">
    <location>
        <begin position="482"/>
        <end position="564"/>
    </location>
</feature>
<dbReference type="EC" id="3.2.1.-" evidence="9"/>
<dbReference type="STRING" id="451379.A0A0N5ARF2"/>
<name>A0A0N5ARF2_9BILA</name>
<evidence type="ECO:0000256" key="7">
    <source>
        <dbReference type="ARBA" id="ARBA00059516"/>
    </source>
</evidence>
<evidence type="ECO:0000256" key="1">
    <source>
        <dbReference type="ARBA" id="ARBA00009792"/>
    </source>
</evidence>
<dbReference type="InterPro" id="IPR028995">
    <property type="entry name" value="Glyco_hydro_57/38_cen_sf"/>
</dbReference>
<dbReference type="CDD" id="cd10809">
    <property type="entry name" value="GH38N_AMII_GMII_SfManIII_like"/>
    <property type="match status" value="1"/>
</dbReference>
<dbReference type="GO" id="GO:0006013">
    <property type="term" value="P:mannose metabolic process"/>
    <property type="evidence" value="ECO:0007669"/>
    <property type="project" value="InterPro"/>
</dbReference>
<protein>
    <recommendedName>
        <fullName evidence="9">Alpha-mannosidase</fullName>
        <ecNumber evidence="9">3.2.1.-</ecNumber>
    </recommendedName>
</protein>
<dbReference type="Gene3D" id="3.20.110.10">
    <property type="entry name" value="Glycoside hydrolase 38, N terminal domain"/>
    <property type="match status" value="1"/>
</dbReference>
<dbReference type="GO" id="GO:0004572">
    <property type="term" value="F:mannosyl-oligosaccharide 1,3-1,6-alpha-mannosidase activity"/>
    <property type="evidence" value="ECO:0007669"/>
    <property type="project" value="UniProtKB-EC"/>
</dbReference>
<dbReference type="InterPro" id="IPR027291">
    <property type="entry name" value="Glyco_hydro_38_N_sf"/>
</dbReference>
<evidence type="ECO:0000313" key="12">
    <source>
        <dbReference type="Proteomes" id="UP000046393"/>
    </source>
</evidence>
<dbReference type="InterPro" id="IPR000602">
    <property type="entry name" value="Glyco_hydro_38_N"/>
</dbReference>
<dbReference type="InterPro" id="IPR011682">
    <property type="entry name" value="Glyco_hydro_38_C"/>
</dbReference>
<dbReference type="InterPro" id="IPR050843">
    <property type="entry name" value="Glycosyl_Hydrlase_38"/>
</dbReference>
<keyword evidence="6 9" id="KW-0326">Glycosidase</keyword>
<dbReference type="InterPro" id="IPR037094">
    <property type="entry name" value="Glyco_hydro_38_cen_sf"/>
</dbReference>
<evidence type="ECO:0000256" key="8">
    <source>
        <dbReference type="ARBA" id="ARBA00093232"/>
    </source>
</evidence>
<keyword evidence="10" id="KW-0175">Coiled coil</keyword>
<dbReference type="GO" id="GO:0006491">
    <property type="term" value="P:N-glycan processing"/>
    <property type="evidence" value="ECO:0007669"/>
    <property type="project" value="TreeGrafter"/>
</dbReference>